<evidence type="ECO:0000256" key="9">
    <source>
        <dbReference type="PROSITE-ProRule" id="PRU00339"/>
    </source>
</evidence>
<proteinExistence type="predicted"/>
<evidence type="ECO:0000256" key="4">
    <source>
        <dbReference type="ARBA" id="ARBA00022679"/>
    </source>
</evidence>
<gene>
    <name evidence="13" type="ORF">M0M57_02690</name>
</gene>
<dbReference type="InterPro" id="IPR019734">
    <property type="entry name" value="TPR_rpt"/>
</dbReference>
<dbReference type="Gene3D" id="1.20.5.1930">
    <property type="match status" value="1"/>
</dbReference>
<evidence type="ECO:0000313" key="14">
    <source>
        <dbReference type="Proteomes" id="UP000830583"/>
    </source>
</evidence>
<keyword evidence="11" id="KW-1133">Transmembrane helix</keyword>
<dbReference type="Proteomes" id="UP000830583">
    <property type="component" value="Chromosome"/>
</dbReference>
<dbReference type="PROSITE" id="PS50005">
    <property type="entry name" value="TPR"/>
    <property type="match status" value="1"/>
</dbReference>
<dbReference type="InterPro" id="IPR005467">
    <property type="entry name" value="His_kinase_dom"/>
</dbReference>
<dbReference type="InterPro" id="IPR011990">
    <property type="entry name" value="TPR-like_helical_dom_sf"/>
</dbReference>
<evidence type="ECO:0000256" key="6">
    <source>
        <dbReference type="ARBA" id="ARBA00022777"/>
    </source>
</evidence>
<evidence type="ECO:0000256" key="3">
    <source>
        <dbReference type="ARBA" id="ARBA00022553"/>
    </source>
</evidence>
<dbReference type="InterPro" id="IPR011712">
    <property type="entry name" value="Sig_transdc_His_kin_sub3_dim/P"/>
</dbReference>
<dbReference type="PROSITE" id="PS50109">
    <property type="entry name" value="HIS_KIN"/>
    <property type="match status" value="1"/>
</dbReference>
<keyword evidence="14" id="KW-1185">Reference proteome</keyword>
<feature type="coiled-coil region" evidence="10">
    <location>
        <begin position="346"/>
        <end position="380"/>
    </location>
</feature>
<dbReference type="RefSeq" id="WP_248435138.1">
    <property type="nucleotide sequence ID" value="NZ_CP096205.1"/>
</dbReference>
<dbReference type="Pfam" id="PF02518">
    <property type="entry name" value="HATPase_c"/>
    <property type="match status" value="1"/>
</dbReference>
<comment type="catalytic activity">
    <reaction evidence="1">
        <text>ATP + protein L-histidine = ADP + protein N-phospho-L-histidine.</text>
        <dbReference type="EC" id="2.7.13.3"/>
    </reaction>
</comment>
<evidence type="ECO:0000313" key="13">
    <source>
        <dbReference type="EMBL" id="UPQ79751.1"/>
    </source>
</evidence>
<dbReference type="CDD" id="cd16917">
    <property type="entry name" value="HATPase_UhpB-NarQ-NarX-like"/>
    <property type="match status" value="1"/>
</dbReference>
<keyword evidence="11" id="KW-0472">Membrane</keyword>
<evidence type="ECO:0000259" key="12">
    <source>
        <dbReference type="PROSITE" id="PS50109"/>
    </source>
</evidence>
<dbReference type="EMBL" id="CP096205">
    <property type="protein sequence ID" value="UPQ79751.1"/>
    <property type="molecule type" value="Genomic_DNA"/>
</dbReference>
<keyword evidence="4" id="KW-0808">Transferase</keyword>
<dbReference type="SUPFAM" id="SSF48452">
    <property type="entry name" value="TPR-like"/>
    <property type="match status" value="2"/>
</dbReference>
<feature type="repeat" description="TPR" evidence="9">
    <location>
        <begin position="104"/>
        <end position="137"/>
    </location>
</feature>
<evidence type="ECO:0000256" key="7">
    <source>
        <dbReference type="ARBA" id="ARBA00022840"/>
    </source>
</evidence>
<evidence type="ECO:0000256" key="1">
    <source>
        <dbReference type="ARBA" id="ARBA00000085"/>
    </source>
</evidence>
<keyword evidence="6" id="KW-0418">Kinase</keyword>
<name>A0ABY4KHK3_9FLAO</name>
<dbReference type="SMART" id="SM00028">
    <property type="entry name" value="TPR"/>
    <property type="match status" value="5"/>
</dbReference>
<feature type="domain" description="Histidine kinase" evidence="12">
    <location>
        <begin position="546"/>
        <end position="632"/>
    </location>
</feature>
<protein>
    <recommendedName>
        <fullName evidence="2">histidine kinase</fullName>
        <ecNumber evidence="2">2.7.13.3</ecNumber>
    </recommendedName>
</protein>
<reference evidence="13" key="1">
    <citation type="submission" date="2022-04" db="EMBL/GenBank/DDBJ databases">
        <title>Consumption of N2O by Flavobacterium azooxidireducens sp. nov. isolated from Decomposing Leaf Litter of Phragmites australis (Cav.).</title>
        <authorList>
            <person name="Behrendt U."/>
            <person name="Spanner T."/>
            <person name="Augustin J."/>
            <person name="Horn M.A."/>
            <person name="Kolb S."/>
            <person name="Ulrich A."/>
        </authorList>
    </citation>
    <scope>NUCLEOTIDE SEQUENCE</scope>
    <source>
        <strain evidence="13">IGB 4-14</strain>
    </source>
</reference>
<dbReference type="EC" id="2.7.13.3" evidence="2"/>
<sequence length="632" mass="71708">MTKKRIAVIFFGLFCIQLVAQVREHKVVDSLNIKAMELYVSSTNKAMELLGKAEKIAKSEKLDESLGYTINNLAIVYRAKGEYVKSKQLSQEALSLVKGNSVKASTFNNIGACNRSLGLYEESLKNYLEALKIYEATNDLKEQGIVNNNIGMIYSSLEMYDKAKTYHNKALSVYKKLNYKKGLSEVYNNIAIALANQDSLQKSLLYFKFSLKIEEELKDKKGIAESINNVGGVYHYLGKTDSALYYYKKSAEIERLIQNFSGVATSYNNIAQLMLEEGKPILAKSYIDSSYTYSKKSKVAESLLESIQNYAYYFETINDFKNANLYNKKYYTMSDSIMKSSNLKTLHELEVKYQTAKKDTEIAQNRAELAENELKIKQKNTIIFGSLGFAFVLGLLGYLLYNQQKIKNNQLIKESELKEALVKIETQNKLQEQRLQISRDLHDNIGSQLTFIISSIDNLKYFDVAKEKLVSKFDNISGFTKNTITELRDTIWAMNKNAISVEDLQIRITNFIDNAQLATHGISFDFSFDDSVNASHEFSSIEGMNIYRIIQEAVNNAVKYANASQIKILLKQENNKMIFSINDNGIGFSEPEIELGNGLNNMKKRALELNADLKIISEKDKGTSILIKKEIA</sequence>
<dbReference type="PANTHER" id="PTHR24421">
    <property type="entry name" value="NITRATE/NITRITE SENSOR PROTEIN NARX-RELATED"/>
    <property type="match status" value="1"/>
</dbReference>
<dbReference type="SUPFAM" id="SSF55874">
    <property type="entry name" value="ATPase domain of HSP90 chaperone/DNA topoisomerase II/histidine kinase"/>
    <property type="match status" value="1"/>
</dbReference>
<accession>A0ABY4KHK3</accession>
<keyword evidence="5" id="KW-0547">Nucleotide-binding</keyword>
<keyword evidence="11" id="KW-0812">Transmembrane</keyword>
<evidence type="ECO:0000256" key="5">
    <source>
        <dbReference type="ARBA" id="ARBA00022741"/>
    </source>
</evidence>
<keyword evidence="9" id="KW-0802">TPR repeat</keyword>
<dbReference type="Gene3D" id="3.30.565.10">
    <property type="entry name" value="Histidine kinase-like ATPase, C-terminal domain"/>
    <property type="match status" value="1"/>
</dbReference>
<dbReference type="PANTHER" id="PTHR24421:SF10">
    <property type="entry name" value="NITRATE_NITRITE SENSOR PROTEIN NARQ"/>
    <property type="match status" value="1"/>
</dbReference>
<evidence type="ECO:0000256" key="2">
    <source>
        <dbReference type="ARBA" id="ARBA00012438"/>
    </source>
</evidence>
<dbReference type="InterPro" id="IPR003594">
    <property type="entry name" value="HATPase_dom"/>
</dbReference>
<keyword evidence="10" id="KW-0175">Coiled coil</keyword>
<dbReference type="Pfam" id="PF13424">
    <property type="entry name" value="TPR_12"/>
    <property type="match status" value="2"/>
</dbReference>
<dbReference type="Pfam" id="PF07730">
    <property type="entry name" value="HisKA_3"/>
    <property type="match status" value="1"/>
</dbReference>
<dbReference type="Gene3D" id="1.25.40.10">
    <property type="entry name" value="Tetratricopeptide repeat domain"/>
    <property type="match status" value="3"/>
</dbReference>
<evidence type="ECO:0000256" key="11">
    <source>
        <dbReference type="SAM" id="Phobius"/>
    </source>
</evidence>
<keyword evidence="3" id="KW-0597">Phosphoprotein</keyword>
<dbReference type="InterPro" id="IPR036890">
    <property type="entry name" value="HATPase_C_sf"/>
</dbReference>
<evidence type="ECO:0000256" key="10">
    <source>
        <dbReference type="SAM" id="Coils"/>
    </source>
</evidence>
<keyword evidence="7" id="KW-0067">ATP-binding</keyword>
<keyword evidence="8" id="KW-0902">Two-component regulatory system</keyword>
<feature type="transmembrane region" description="Helical" evidence="11">
    <location>
        <begin position="382"/>
        <end position="401"/>
    </location>
</feature>
<evidence type="ECO:0000256" key="8">
    <source>
        <dbReference type="ARBA" id="ARBA00023012"/>
    </source>
</evidence>
<dbReference type="InterPro" id="IPR050482">
    <property type="entry name" value="Sensor_HK_TwoCompSys"/>
</dbReference>
<organism evidence="13 14">
    <name type="scientific">Flavobacterium azooxidireducens</name>
    <dbReference type="NCBI Taxonomy" id="1871076"/>
    <lineage>
        <taxon>Bacteria</taxon>
        <taxon>Pseudomonadati</taxon>
        <taxon>Bacteroidota</taxon>
        <taxon>Flavobacteriia</taxon>
        <taxon>Flavobacteriales</taxon>
        <taxon>Flavobacteriaceae</taxon>
        <taxon>Flavobacterium</taxon>
    </lineage>
</organism>